<dbReference type="Pfam" id="PF13855">
    <property type="entry name" value="LRR_8"/>
    <property type="match status" value="1"/>
</dbReference>
<dbReference type="InterPro" id="IPR003591">
    <property type="entry name" value="Leu-rich_rpt_typical-subtyp"/>
</dbReference>
<dbReference type="InterPro" id="IPR032675">
    <property type="entry name" value="LRR_dom_sf"/>
</dbReference>
<evidence type="ECO:0000313" key="3">
    <source>
        <dbReference type="EMBL" id="KAF7997315.1"/>
    </source>
</evidence>
<dbReference type="InterPro" id="IPR050216">
    <property type="entry name" value="LRR_domain-containing"/>
</dbReference>
<keyword evidence="2" id="KW-0677">Repeat</keyword>
<evidence type="ECO:0000256" key="1">
    <source>
        <dbReference type="ARBA" id="ARBA00022614"/>
    </source>
</evidence>
<sequence length="238" mass="26837">MGNTKIKQHYETAKKTGVLNISQRKMMEIPMNMKMLAPILRTLDLSHNLFKSIPEEIGIYIMLKNINLSNNKLTLLPDAMGALIKLEILNASVNQITSLPGSLSSLKNLKQVNLSQNLITEFPLMFCGLTHLDVLDLSKNKLTNVPDGVEGLHVTELNLNQNQITQLSDKLAECPRLKNLRLEENCLQLNSIPIIILKDSKISNIAVDGNLFESKQIADLDGYEKYMERYTAVKKKMF</sequence>
<dbReference type="PANTHER" id="PTHR48051:SF1">
    <property type="entry name" value="RAS SUPPRESSOR PROTEIN 1"/>
    <property type="match status" value="1"/>
</dbReference>
<dbReference type="PRINTS" id="PR00019">
    <property type="entry name" value="LEURICHRPT"/>
</dbReference>
<accession>A0A834Y3E3</accession>
<dbReference type="InterPro" id="IPR001611">
    <property type="entry name" value="Leu-rich_rpt"/>
</dbReference>
<dbReference type="EMBL" id="JACMRX010000001">
    <property type="protein sequence ID" value="KAF7997315.1"/>
    <property type="molecule type" value="Genomic_DNA"/>
</dbReference>
<proteinExistence type="predicted"/>
<keyword evidence="4" id="KW-1185">Reference proteome</keyword>
<dbReference type="PROSITE" id="PS51450">
    <property type="entry name" value="LRR"/>
    <property type="match status" value="3"/>
</dbReference>
<dbReference type="Gene3D" id="3.80.10.10">
    <property type="entry name" value="Ribonuclease Inhibitor"/>
    <property type="match status" value="2"/>
</dbReference>
<dbReference type="SUPFAM" id="SSF52058">
    <property type="entry name" value="L domain-like"/>
    <property type="match status" value="1"/>
</dbReference>
<dbReference type="OrthoDB" id="1728874at2759"/>
<dbReference type="AlphaFoldDB" id="A0A834Y3E3"/>
<keyword evidence="1" id="KW-0433">Leucine-rich repeat</keyword>
<organism evidence="3 4">
    <name type="scientific">Aphidius gifuensis</name>
    <name type="common">Parasitoid wasp</name>
    <dbReference type="NCBI Taxonomy" id="684658"/>
    <lineage>
        <taxon>Eukaryota</taxon>
        <taxon>Metazoa</taxon>
        <taxon>Ecdysozoa</taxon>
        <taxon>Arthropoda</taxon>
        <taxon>Hexapoda</taxon>
        <taxon>Insecta</taxon>
        <taxon>Pterygota</taxon>
        <taxon>Neoptera</taxon>
        <taxon>Endopterygota</taxon>
        <taxon>Hymenoptera</taxon>
        <taxon>Apocrita</taxon>
        <taxon>Ichneumonoidea</taxon>
        <taxon>Braconidae</taxon>
        <taxon>Aphidiinae</taxon>
        <taxon>Aphidius</taxon>
    </lineage>
</organism>
<protein>
    <recommendedName>
        <fullName evidence="5">Leucine-rich repeat-containing protein</fullName>
    </recommendedName>
</protein>
<dbReference type="FunFam" id="3.80.10.10:FF:000230">
    <property type="entry name" value="Leucine-rich repeat-containing protein 57"/>
    <property type="match status" value="1"/>
</dbReference>
<gene>
    <name evidence="3" type="ORF">HCN44_005592</name>
</gene>
<evidence type="ECO:0000313" key="4">
    <source>
        <dbReference type="Proteomes" id="UP000639338"/>
    </source>
</evidence>
<comment type="caution">
    <text evidence="3">The sequence shown here is derived from an EMBL/GenBank/DDBJ whole genome shotgun (WGS) entry which is preliminary data.</text>
</comment>
<dbReference type="Pfam" id="PF00560">
    <property type="entry name" value="LRR_1"/>
    <property type="match status" value="2"/>
</dbReference>
<reference evidence="3 4" key="1">
    <citation type="submission" date="2020-08" db="EMBL/GenBank/DDBJ databases">
        <title>Aphidius gifuensis genome sequencing and assembly.</title>
        <authorList>
            <person name="Du Z."/>
        </authorList>
    </citation>
    <scope>NUCLEOTIDE SEQUENCE [LARGE SCALE GENOMIC DNA]</scope>
    <source>
        <strain evidence="3">YNYX2018</strain>
        <tissue evidence="3">Adults</tissue>
    </source>
</reference>
<evidence type="ECO:0000256" key="2">
    <source>
        <dbReference type="ARBA" id="ARBA00022737"/>
    </source>
</evidence>
<name>A0A834Y3E3_APHGI</name>
<evidence type="ECO:0008006" key="5">
    <source>
        <dbReference type="Google" id="ProtNLM"/>
    </source>
</evidence>
<dbReference type="SMART" id="SM00369">
    <property type="entry name" value="LRR_TYP"/>
    <property type="match status" value="5"/>
</dbReference>
<dbReference type="GO" id="GO:0005737">
    <property type="term" value="C:cytoplasm"/>
    <property type="evidence" value="ECO:0007669"/>
    <property type="project" value="TreeGrafter"/>
</dbReference>
<dbReference type="Proteomes" id="UP000639338">
    <property type="component" value="Unassembled WGS sequence"/>
</dbReference>
<dbReference type="PANTHER" id="PTHR48051">
    <property type="match status" value="1"/>
</dbReference>